<keyword evidence="5" id="KW-1185">Reference proteome</keyword>
<evidence type="ECO:0000259" key="2">
    <source>
        <dbReference type="Pfam" id="PF04773"/>
    </source>
</evidence>
<feature type="domain" description="FecR protein" evidence="2">
    <location>
        <begin position="128"/>
        <end position="222"/>
    </location>
</feature>
<evidence type="ECO:0000313" key="4">
    <source>
        <dbReference type="EMBL" id="SNS03917.1"/>
    </source>
</evidence>
<dbReference type="PANTHER" id="PTHR30273">
    <property type="entry name" value="PERIPLASMIC SIGNAL SENSOR AND SIGMA FACTOR ACTIVATOR FECR-RELATED"/>
    <property type="match status" value="1"/>
</dbReference>
<organism evidence="4 5">
    <name type="scientific">Pontibacter ummariensis</name>
    <dbReference type="NCBI Taxonomy" id="1610492"/>
    <lineage>
        <taxon>Bacteria</taxon>
        <taxon>Pseudomonadati</taxon>
        <taxon>Bacteroidota</taxon>
        <taxon>Cytophagia</taxon>
        <taxon>Cytophagales</taxon>
        <taxon>Hymenobacteraceae</taxon>
        <taxon>Pontibacter</taxon>
    </lineage>
</organism>
<name>A0A239B7J1_9BACT</name>
<reference evidence="5" key="1">
    <citation type="submission" date="2017-06" db="EMBL/GenBank/DDBJ databases">
        <authorList>
            <person name="Varghese N."/>
            <person name="Submissions S."/>
        </authorList>
    </citation>
    <scope>NUCLEOTIDE SEQUENCE [LARGE SCALE GENOMIC DNA]</scope>
    <source>
        <strain evidence="5">NKM1</strain>
    </source>
</reference>
<proteinExistence type="predicted"/>
<dbReference type="PANTHER" id="PTHR30273:SF2">
    <property type="entry name" value="PROTEIN FECR"/>
    <property type="match status" value="1"/>
</dbReference>
<dbReference type="PIRSF" id="PIRSF018266">
    <property type="entry name" value="FecR"/>
    <property type="match status" value="1"/>
</dbReference>
<dbReference type="InterPro" id="IPR032508">
    <property type="entry name" value="FecR_C"/>
</dbReference>
<evidence type="ECO:0000313" key="5">
    <source>
        <dbReference type="Proteomes" id="UP000198432"/>
    </source>
</evidence>
<dbReference type="Gene3D" id="3.55.50.30">
    <property type="match status" value="1"/>
</dbReference>
<evidence type="ECO:0000259" key="3">
    <source>
        <dbReference type="Pfam" id="PF16344"/>
    </source>
</evidence>
<protein>
    <submittedName>
        <fullName evidence="4">FecR family protein</fullName>
    </submittedName>
</protein>
<feature type="transmembrane region" description="Helical" evidence="1">
    <location>
        <begin position="92"/>
        <end position="111"/>
    </location>
</feature>
<keyword evidence="1" id="KW-1133">Transmembrane helix</keyword>
<accession>A0A239B7J1</accession>
<gene>
    <name evidence="4" type="ORF">SAMN06296052_101211</name>
</gene>
<evidence type="ECO:0000256" key="1">
    <source>
        <dbReference type="SAM" id="Phobius"/>
    </source>
</evidence>
<keyword evidence="1" id="KW-0472">Membrane</keyword>
<dbReference type="InterPro" id="IPR006860">
    <property type="entry name" value="FecR"/>
</dbReference>
<dbReference type="GO" id="GO:0016989">
    <property type="term" value="F:sigma factor antagonist activity"/>
    <property type="evidence" value="ECO:0007669"/>
    <property type="project" value="TreeGrafter"/>
</dbReference>
<dbReference type="RefSeq" id="WP_089317299.1">
    <property type="nucleotide sequence ID" value="NZ_FZOQ01000001.1"/>
</dbReference>
<sequence length="342" mass="38707">MNRDLLDRFYRGECSQEEVRAVLKWFQANNLAPQQEQELYAMWHEAGQVSAGEQPLHDAGSAYSKILSRIKDAKQEEESCVTYSFPRQQPQFWLKVAAAIVLPLCLAWAFVHYTTSRSTPVATYVSVTAEPGVKKTIHLPDGSRVKLNSGSEVTFRKDFALHGKRDIQLRGEAFFEVAKDSLRPFIVHTGAISTEALGTSFNINYDICNGATRVALATGGVRVDKQGHNQRQELSRLVPGQQLAYDKASRKYSVSGYNATEVLGWQEGVLYFKKDSMDQVVKKLEKWYGVDIEVEAKHLQDNAWNYTGAYDNESLERVLEGIGFVKDFTYERTKDKVKIVFN</sequence>
<feature type="domain" description="Protein FecR C-terminal" evidence="3">
    <location>
        <begin position="270"/>
        <end position="339"/>
    </location>
</feature>
<dbReference type="Proteomes" id="UP000198432">
    <property type="component" value="Unassembled WGS sequence"/>
</dbReference>
<keyword evidence="1" id="KW-0812">Transmembrane</keyword>
<dbReference type="Pfam" id="PF04773">
    <property type="entry name" value="FecR"/>
    <property type="match status" value="1"/>
</dbReference>
<dbReference type="InterPro" id="IPR012373">
    <property type="entry name" value="Ferrdict_sens_TM"/>
</dbReference>
<dbReference type="EMBL" id="FZOQ01000001">
    <property type="protein sequence ID" value="SNS03917.1"/>
    <property type="molecule type" value="Genomic_DNA"/>
</dbReference>
<dbReference type="OrthoDB" id="1099916at2"/>
<dbReference type="Gene3D" id="2.60.120.1440">
    <property type="match status" value="1"/>
</dbReference>
<dbReference type="Pfam" id="PF16344">
    <property type="entry name" value="FecR_C"/>
    <property type="match status" value="1"/>
</dbReference>
<dbReference type="AlphaFoldDB" id="A0A239B7J1"/>